<dbReference type="InterPro" id="IPR000644">
    <property type="entry name" value="CBS_dom"/>
</dbReference>
<dbReference type="Pfam" id="PF04972">
    <property type="entry name" value="BON"/>
    <property type="match status" value="1"/>
</dbReference>
<feature type="domain" description="CBS" evidence="5">
    <location>
        <begin position="10"/>
        <end position="73"/>
    </location>
</feature>
<dbReference type="Gene3D" id="3.10.580.10">
    <property type="entry name" value="CBS-domain"/>
    <property type="match status" value="1"/>
</dbReference>
<dbReference type="Proteomes" id="UP001499930">
    <property type="component" value="Unassembled WGS sequence"/>
</dbReference>
<proteinExistence type="predicted"/>
<dbReference type="PANTHER" id="PTHR43080">
    <property type="entry name" value="CBS DOMAIN-CONTAINING PROTEIN CBSX3, MITOCHONDRIAL"/>
    <property type="match status" value="1"/>
</dbReference>
<keyword evidence="7" id="KW-1185">Reference proteome</keyword>
<feature type="domain" description="CBS" evidence="5">
    <location>
        <begin position="91"/>
        <end position="148"/>
    </location>
</feature>
<dbReference type="Gene3D" id="3.30.1340.30">
    <property type="match status" value="1"/>
</dbReference>
<dbReference type="SMART" id="SM00116">
    <property type="entry name" value="CBS"/>
    <property type="match status" value="2"/>
</dbReference>
<dbReference type="InterPro" id="IPR017080">
    <property type="entry name" value="UCP036990_CBS_BON"/>
</dbReference>
<sequence>MHHVTVKDVMTQQVISTGENTCFKDITRTLLTHTVSALPVVDDDSRVVGVVSEADLLRKEELRKQPPGKHHPSPPKPHTDTPGAQTARDLMSTPAVTIPKDASLVAADRLMHEKGVKRLPVVDEHGRLAGIVSRCDLLKVFMRSDRDIEHDVRVDVLTRSLWMDTSRVHVTVKDGVVTLSGTMTLRTDTRIALEMTRQASGVVDVIDELAWDRDNTPTDEQR</sequence>
<dbReference type="SUPFAM" id="SSF54631">
    <property type="entry name" value="CBS-domain pair"/>
    <property type="match status" value="1"/>
</dbReference>
<dbReference type="InterPro" id="IPR051257">
    <property type="entry name" value="Diverse_CBS-Domain"/>
</dbReference>
<dbReference type="InterPro" id="IPR007055">
    <property type="entry name" value="BON_dom"/>
</dbReference>
<comment type="caution">
    <text evidence="6">The sequence shown here is derived from an EMBL/GenBank/DDBJ whole genome shotgun (WGS) entry which is preliminary data.</text>
</comment>
<dbReference type="PIRSF" id="PIRSF036990">
    <property type="entry name" value="UCP036990_CBS_BON"/>
    <property type="match status" value="1"/>
</dbReference>
<dbReference type="RefSeq" id="WP_413224940.1">
    <property type="nucleotide sequence ID" value="NZ_JBLAUZ010000075.1"/>
</dbReference>
<dbReference type="EMBL" id="BAAAWD010000002">
    <property type="protein sequence ID" value="GAA2987356.1"/>
    <property type="molecule type" value="Genomic_DNA"/>
</dbReference>
<dbReference type="Pfam" id="PF00571">
    <property type="entry name" value="CBS"/>
    <property type="match status" value="2"/>
</dbReference>
<accession>A0ABN3XQ87</accession>
<evidence type="ECO:0000256" key="2">
    <source>
        <dbReference type="PROSITE-ProRule" id="PRU00703"/>
    </source>
</evidence>
<evidence type="ECO:0000313" key="6">
    <source>
        <dbReference type="EMBL" id="GAA2987356.1"/>
    </source>
</evidence>
<evidence type="ECO:0000259" key="4">
    <source>
        <dbReference type="PROSITE" id="PS50914"/>
    </source>
</evidence>
<organism evidence="6 7">
    <name type="scientific">Streptosporangium longisporum</name>
    <dbReference type="NCBI Taxonomy" id="46187"/>
    <lineage>
        <taxon>Bacteria</taxon>
        <taxon>Bacillati</taxon>
        <taxon>Actinomycetota</taxon>
        <taxon>Actinomycetes</taxon>
        <taxon>Streptosporangiales</taxon>
        <taxon>Streptosporangiaceae</taxon>
        <taxon>Streptosporangium</taxon>
    </lineage>
</organism>
<evidence type="ECO:0000313" key="7">
    <source>
        <dbReference type="Proteomes" id="UP001499930"/>
    </source>
</evidence>
<gene>
    <name evidence="6" type="ORF">GCM10017559_03920</name>
</gene>
<dbReference type="InterPro" id="IPR046342">
    <property type="entry name" value="CBS_dom_sf"/>
</dbReference>
<dbReference type="PROSITE" id="PS50914">
    <property type="entry name" value="BON"/>
    <property type="match status" value="1"/>
</dbReference>
<evidence type="ECO:0000256" key="1">
    <source>
        <dbReference type="ARBA" id="ARBA00023122"/>
    </source>
</evidence>
<dbReference type="CDD" id="cd04586">
    <property type="entry name" value="CBS_pair_BON_assoc"/>
    <property type="match status" value="1"/>
</dbReference>
<feature type="region of interest" description="Disordered" evidence="3">
    <location>
        <begin position="58"/>
        <end position="86"/>
    </location>
</feature>
<reference evidence="6 7" key="1">
    <citation type="journal article" date="2019" name="Int. J. Syst. Evol. Microbiol.">
        <title>The Global Catalogue of Microorganisms (GCM) 10K type strain sequencing project: providing services to taxonomists for standard genome sequencing and annotation.</title>
        <authorList>
            <consortium name="The Broad Institute Genomics Platform"/>
            <consortium name="The Broad Institute Genome Sequencing Center for Infectious Disease"/>
            <person name="Wu L."/>
            <person name="Ma J."/>
        </authorList>
    </citation>
    <scope>NUCLEOTIDE SEQUENCE [LARGE SCALE GENOMIC DNA]</scope>
    <source>
        <strain evidence="6 7">JCM 3106</strain>
    </source>
</reference>
<dbReference type="PROSITE" id="PS51371">
    <property type="entry name" value="CBS"/>
    <property type="match status" value="2"/>
</dbReference>
<name>A0ABN3XQ87_9ACTN</name>
<keyword evidence="1 2" id="KW-0129">CBS domain</keyword>
<protein>
    <submittedName>
        <fullName evidence="6">CBS domain-containing protein</fullName>
    </submittedName>
</protein>
<dbReference type="PANTHER" id="PTHR43080:SF29">
    <property type="entry name" value="OS02G0818000 PROTEIN"/>
    <property type="match status" value="1"/>
</dbReference>
<feature type="domain" description="BON" evidence="4">
    <location>
        <begin position="144"/>
        <end position="213"/>
    </location>
</feature>
<evidence type="ECO:0000256" key="3">
    <source>
        <dbReference type="SAM" id="MobiDB-lite"/>
    </source>
</evidence>
<evidence type="ECO:0000259" key="5">
    <source>
        <dbReference type="PROSITE" id="PS51371"/>
    </source>
</evidence>